<gene>
    <name evidence="2" type="ORF">EV653_4184</name>
</gene>
<keyword evidence="1" id="KW-1133">Transmembrane helix</keyword>
<evidence type="ECO:0008006" key="4">
    <source>
        <dbReference type="Google" id="ProtNLM"/>
    </source>
</evidence>
<proteinExistence type="predicted"/>
<organism evidence="2 3">
    <name type="scientific">Kribbella pratensis</name>
    <dbReference type="NCBI Taxonomy" id="2512112"/>
    <lineage>
        <taxon>Bacteria</taxon>
        <taxon>Bacillati</taxon>
        <taxon>Actinomycetota</taxon>
        <taxon>Actinomycetes</taxon>
        <taxon>Propionibacteriales</taxon>
        <taxon>Kribbellaceae</taxon>
        <taxon>Kribbella</taxon>
    </lineage>
</organism>
<keyword evidence="1" id="KW-0472">Membrane</keyword>
<keyword evidence="3" id="KW-1185">Reference proteome</keyword>
<feature type="transmembrane region" description="Helical" evidence="1">
    <location>
        <begin position="31"/>
        <end position="53"/>
    </location>
</feature>
<dbReference type="CDD" id="cd07328">
    <property type="entry name" value="M48_Ste24p_like"/>
    <property type="match status" value="1"/>
</dbReference>
<feature type="transmembrane region" description="Helical" evidence="1">
    <location>
        <begin position="59"/>
        <end position="76"/>
    </location>
</feature>
<accession>A0A4R8C2Y9</accession>
<dbReference type="Proteomes" id="UP000295146">
    <property type="component" value="Unassembled WGS sequence"/>
</dbReference>
<reference evidence="2 3" key="1">
    <citation type="submission" date="2019-03" db="EMBL/GenBank/DDBJ databases">
        <title>Genomic Encyclopedia of Type Strains, Phase III (KMG-III): the genomes of soil and plant-associated and newly described type strains.</title>
        <authorList>
            <person name="Whitman W."/>
        </authorList>
    </citation>
    <scope>NUCLEOTIDE SEQUENCE [LARGE SCALE GENOMIC DNA]</scope>
    <source>
        <strain evidence="2 3">VKM Ac-2573</strain>
    </source>
</reference>
<evidence type="ECO:0000313" key="3">
    <source>
        <dbReference type="Proteomes" id="UP000295146"/>
    </source>
</evidence>
<sequence length="374" mass="41311">MEASREVERESKLADALISGRTPGPERSVGAFLLSLPVLLVPLPSLLGGLALLGFYRPLLFAAPFAAILFVITAIFRPRLNRLPGNAQAVTRQQAPQLYDVLDRLAGQTGTAKLESVVVTTDTRIAIDRIGWRYRRVLRLGLPARAVLNPQERYAVLAHAMYDDQRGMHDRVLGAAEHILDELAATVQPGALDSAGNGKLKSSEGVVVLVGQGSDDQVLHSRLVQIADAVLGPPIRGYRRLLRRLDLSGRQRREYRIDRRIAELVGSEPTARSLERLLLADTGYRALERAIRRGPISDPLDVLRRTAAEIPDHELVRVIRLDQAENGRTDADHPRTWQRTRLLRANPTPTTSVFAPSKDDELTAAARAAVRDYD</sequence>
<evidence type="ECO:0000256" key="1">
    <source>
        <dbReference type="SAM" id="Phobius"/>
    </source>
</evidence>
<dbReference type="AlphaFoldDB" id="A0A4R8C2Y9"/>
<protein>
    <recommendedName>
        <fullName evidence="4">Zn-dependent protease with chaperone function</fullName>
    </recommendedName>
</protein>
<keyword evidence="1" id="KW-0812">Transmembrane</keyword>
<comment type="caution">
    <text evidence="2">The sequence shown here is derived from an EMBL/GenBank/DDBJ whole genome shotgun (WGS) entry which is preliminary data.</text>
</comment>
<dbReference type="EMBL" id="SODP01000002">
    <property type="protein sequence ID" value="TDW70149.1"/>
    <property type="molecule type" value="Genomic_DNA"/>
</dbReference>
<name>A0A4R8C2Y9_9ACTN</name>
<evidence type="ECO:0000313" key="2">
    <source>
        <dbReference type="EMBL" id="TDW70149.1"/>
    </source>
</evidence>